<evidence type="ECO:0000313" key="3">
    <source>
        <dbReference type="Proteomes" id="UP001181355"/>
    </source>
</evidence>
<protein>
    <recommendedName>
        <fullName evidence="4">Vitamin K epoxide reductase domain-containing protein</fullName>
    </recommendedName>
</protein>
<keyword evidence="1" id="KW-0812">Transmembrane</keyword>
<organism evidence="2 3">
    <name type="scientific">Undibacterium cyanobacteriorum</name>
    <dbReference type="NCBI Taxonomy" id="3073561"/>
    <lineage>
        <taxon>Bacteria</taxon>
        <taxon>Pseudomonadati</taxon>
        <taxon>Pseudomonadota</taxon>
        <taxon>Betaproteobacteria</taxon>
        <taxon>Burkholderiales</taxon>
        <taxon>Oxalobacteraceae</taxon>
        <taxon>Undibacterium</taxon>
    </lineage>
</organism>
<evidence type="ECO:0000256" key="1">
    <source>
        <dbReference type="SAM" id="Phobius"/>
    </source>
</evidence>
<dbReference type="RefSeq" id="WP_309482232.1">
    <property type="nucleotide sequence ID" value="NZ_CP133720.1"/>
</dbReference>
<evidence type="ECO:0008006" key="4">
    <source>
        <dbReference type="Google" id="ProtNLM"/>
    </source>
</evidence>
<dbReference type="Proteomes" id="UP001181355">
    <property type="component" value="Chromosome"/>
</dbReference>
<keyword evidence="3" id="KW-1185">Reference proteome</keyword>
<name>A0ABY9RL36_9BURK</name>
<gene>
    <name evidence="2" type="ORF">RF679_00335</name>
</gene>
<dbReference type="EMBL" id="CP133720">
    <property type="protein sequence ID" value="WMW80741.1"/>
    <property type="molecule type" value="Genomic_DNA"/>
</dbReference>
<keyword evidence="1" id="KW-1133">Transmembrane helix</keyword>
<feature type="transmembrane region" description="Helical" evidence="1">
    <location>
        <begin position="53"/>
        <end position="75"/>
    </location>
</feature>
<feature type="transmembrane region" description="Helical" evidence="1">
    <location>
        <begin position="12"/>
        <end position="33"/>
    </location>
</feature>
<accession>A0ABY9RL36</accession>
<reference evidence="2" key="1">
    <citation type="submission" date="2023-09" db="EMBL/GenBank/DDBJ databases">
        <title>Undibacterium sp. 20NA77.5 isolated from freshwater.</title>
        <authorList>
            <person name="Le V."/>
            <person name="Ko S.-R."/>
            <person name="Ahn C.-Y."/>
            <person name="Oh H.-M."/>
        </authorList>
    </citation>
    <scope>NUCLEOTIDE SEQUENCE</scope>
    <source>
        <strain evidence="2">20NA77.5</strain>
    </source>
</reference>
<proteinExistence type="predicted"/>
<sequence length="140" mass="15761">MTMTSLSNWQRHLSSLLMIWIAPMVIGAITAAYKIFLYRTVHFIPELEPSYVVWPALIGGMVGALVLCSVLKKWYLPIAAKRPVGKLLMYAGLALILAYVWFRAQVVEIRLISRFGYCCCCMEQATDAETMHAVLSPIAY</sequence>
<keyword evidence="1" id="KW-0472">Membrane</keyword>
<feature type="transmembrane region" description="Helical" evidence="1">
    <location>
        <begin position="87"/>
        <end position="104"/>
    </location>
</feature>
<evidence type="ECO:0000313" key="2">
    <source>
        <dbReference type="EMBL" id="WMW80741.1"/>
    </source>
</evidence>